<protein>
    <submittedName>
        <fullName evidence="2">Uncharacterized protein</fullName>
    </submittedName>
</protein>
<evidence type="ECO:0000313" key="3">
    <source>
        <dbReference type="Proteomes" id="UP000078540"/>
    </source>
</evidence>
<organism evidence="2 3">
    <name type="scientific">Atta colombica</name>
    <dbReference type="NCBI Taxonomy" id="520822"/>
    <lineage>
        <taxon>Eukaryota</taxon>
        <taxon>Metazoa</taxon>
        <taxon>Ecdysozoa</taxon>
        <taxon>Arthropoda</taxon>
        <taxon>Hexapoda</taxon>
        <taxon>Insecta</taxon>
        <taxon>Pterygota</taxon>
        <taxon>Neoptera</taxon>
        <taxon>Endopterygota</taxon>
        <taxon>Hymenoptera</taxon>
        <taxon>Apocrita</taxon>
        <taxon>Aculeata</taxon>
        <taxon>Formicoidea</taxon>
        <taxon>Formicidae</taxon>
        <taxon>Myrmicinae</taxon>
        <taxon>Atta</taxon>
    </lineage>
</organism>
<dbReference type="AlphaFoldDB" id="A0A195BSF2"/>
<evidence type="ECO:0000313" key="2">
    <source>
        <dbReference type="EMBL" id="KYM89962.1"/>
    </source>
</evidence>
<feature type="region of interest" description="Disordered" evidence="1">
    <location>
        <begin position="1"/>
        <end position="30"/>
    </location>
</feature>
<accession>A0A195BSF2</accession>
<feature type="region of interest" description="Disordered" evidence="1">
    <location>
        <begin position="172"/>
        <end position="243"/>
    </location>
</feature>
<keyword evidence="3" id="KW-1185">Reference proteome</keyword>
<dbReference type="Proteomes" id="UP000078540">
    <property type="component" value="Unassembled WGS sequence"/>
</dbReference>
<gene>
    <name evidence="2" type="ORF">ALC53_02274</name>
</gene>
<name>A0A195BSF2_9HYME</name>
<feature type="region of interest" description="Disordered" evidence="1">
    <location>
        <begin position="96"/>
        <end position="143"/>
    </location>
</feature>
<evidence type="ECO:0000256" key="1">
    <source>
        <dbReference type="SAM" id="MobiDB-lite"/>
    </source>
</evidence>
<proteinExistence type="predicted"/>
<sequence>MSELAAQAAQGVTARKPSEKTEHALVSIPQRGGRMLKLKEKERQSDSRQSDWSLFWDAFLARIRNSRNRSVRLPTKADRVRLATWSETNDRTEWNDVTEGPLLRRKERSGKPAYKRKDDVPKMGREGKCGTKRSNEKSPDSHRTISNLSILDADFAFTILLILLFAKIADPTKSNRNHSRGKGNGEKGVGASGSSRNWRFDSADLAKAPFNNPDRENERHEKRRCHRKDESRSEIIPAPDVVGPDKMDDVREKNFIDNTLFSELRMDRQTKQIYCSMNAGSNTKVTKSKSVHYAFSAINYALFLSDYLKSNEGEYPEICRAIDAAHSSVPSCSPLPHQYQPVITLAREHNEIVAERVESGMSVRSRWPAATPDTPDAYSQIMILIIEHFRFLFQYANRADITQAFRTVQRMRIRNRPGPTIRRITDGTPDEDTLYRAIVYGTFTLLSELPIRSRSPNPISTLNARRIIQASTIEVQSGEGMALLSARKLNAHSVQCTEHTSDSNADTAVVDAVSELNKVLPSPNELTLGENQSSIWLPSLVANG</sequence>
<reference evidence="2 3" key="1">
    <citation type="submission" date="2015-09" db="EMBL/GenBank/DDBJ databases">
        <title>Atta colombica WGS genome.</title>
        <authorList>
            <person name="Nygaard S."/>
            <person name="Hu H."/>
            <person name="Boomsma J."/>
            <person name="Zhang G."/>
        </authorList>
    </citation>
    <scope>NUCLEOTIDE SEQUENCE [LARGE SCALE GENOMIC DNA]</scope>
    <source>
        <strain evidence="2">Treedump-2</strain>
        <tissue evidence="2">Whole body</tissue>
    </source>
</reference>
<feature type="compositionally biased region" description="Basic and acidic residues" evidence="1">
    <location>
        <begin position="115"/>
        <end position="143"/>
    </location>
</feature>
<dbReference type="EMBL" id="KQ976417">
    <property type="protein sequence ID" value="KYM89962.1"/>
    <property type="molecule type" value="Genomic_DNA"/>
</dbReference>